<dbReference type="OrthoDB" id="10025998at2759"/>
<proteinExistence type="predicted"/>
<keyword evidence="5" id="KW-1185">Reference proteome</keyword>
<evidence type="ECO:0000313" key="5">
    <source>
        <dbReference type="Proteomes" id="UP000078559"/>
    </source>
</evidence>
<gene>
    <name evidence="4" type="ORF">VM1G_06392</name>
</gene>
<feature type="compositionally biased region" description="Basic and acidic residues" evidence="1">
    <location>
        <begin position="283"/>
        <end position="297"/>
    </location>
</feature>
<keyword evidence="2" id="KW-1133">Transmembrane helix</keyword>
<dbReference type="SMR" id="A0A194W328"/>
<dbReference type="AlphaFoldDB" id="A0A194W328"/>
<evidence type="ECO:0000313" key="4">
    <source>
        <dbReference type="EMBL" id="KUI70493.1"/>
    </source>
</evidence>
<feature type="transmembrane region" description="Helical" evidence="2">
    <location>
        <begin position="18"/>
        <end position="37"/>
    </location>
</feature>
<dbReference type="Proteomes" id="UP000078559">
    <property type="component" value="Chromosome 6"/>
</dbReference>
<feature type="region of interest" description="Disordered" evidence="1">
    <location>
        <begin position="248"/>
        <end position="310"/>
    </location>
</feature>
<evidence type="ECO:0000259" key="3">
    <source>
        <dbReference type="Pfam" id="PF18922"/>
    </source>
</evidence>
<keyword evidence="2" id="KW-0472">Membrane</keyword>
<protein>
    <recommendedName>
        <fullName evidence="3">DUF5672 domain-containing protein</fullName>
    </recommendedName>
</protein>
<evidence type="ECO:0000256" key="1">
    <source>
        <dbReference type="SAM" id="MobiDB-lite"/>
    </source>
</evidence>
<name>A0A194W328_CYTMA</name>
<evidence type="ECO:0000256" key="2">
    <source>
        <dbReference type="SAM" id="Phobius"/>
    </source>
</evidence>
<dbReference type="EMBL" id="CM003103">
    <property type="protein sequence ID" value="KUI70493.1"/>
    <property type="molecule type" value="Genomic_DNA"/>
</dbReference>
<feature type="domain" description="DUF5672" evidence="3">
    <location>
        <begin position="140"/>
        <end position="355"/>
    </location>
</feature>
<sequence>MAIGMDEYGSRRRHVRTIGLAGAILLIIWVFSSSRLFNSGLSPDLRRARHIQPLPRRRSATDLDTDTDAQTSRPTDIPFPDNVAVIMETDPNRVPNLFPVMLHFANILGPKWPVVLLTLRSKWVEPASPAFRRYMAQRRIHIHFLPEGTAFPDHSSVSLFLTRPWFWEKYESAGRVLMFQADSVLCGRSGRAVDDFLEWDLIGAPISGAYGVGYNGGLSLRNPRMMLQVLRDPANSFARDSASAEVAVVSKPPPAQELKQEVHKPEEHKTEEPKPKVGTGKTEMPRGEVETRAEGEVKSNPPAPAPAKAKPSWMKFEDQWFYMKLKERGAKLPDREVAKTFSVETIYYDKPLGYHQPFRWLDQIQKKQAMEWCPEIGMLQDSSHFFA</sequence>
<organism evidence="4 5">
    <name type="scientific">Cytospora mali</name>
    <name type="common">Apple Valsa canker fungus</name>
    <name type="synonym">Valsa mali</name>
    <dbReference type="NCBI Taxonomy" id="578113"/>
    <lineage>
        <taxon>Eukaryota</taxon>
        <taxon>Fungi</taxon>
        <taxon>Dikarya</taxon>
        <taxon>Ascomycota</taxon>
        <taxon>Pezizomycotina</taxon>
        <taxon>Sordariomycetes</taxon>
        <taxon>Sordariomycetidae</taxon>
        <taxon>Diaporthales</taxon>
        <taxon>Cytosporaceae</taxon>
        <taxon>Cytospora</taxon>
    </lineage>
</organism>
<feature type="compositionally biased region" description="Basic and acidic residues" evidence="1">
    <location>
        <begin position="258"/>
        <end position="275"/>
    </location>
</feature>
<keyword evidence="2" id="KW-0812">Transmembrane</keyword>
<accession>A0A194W328</accession>
<dbReference type="Pfam" id="PF18922">
    <property type="entry name" value="DUF5672"/>
    <property type="match status" value="1"/>
</dbReference>
<dbReference type="InterPro" id="IPR043729">
    <property type="entry name" value="DUF5672"/>
</dbReference>
<reference evidence="4" key="1">
    <citation type="submission" date="2014-12" db="EMBL/GenBank/DDBJ databases">
        <title>Genome Sequence of Valsa Canker Pathogens Uncovers a Specific Adaption of Colonization on Woody Bark.</title>
        <authorList>
            <person name="Yin Z."/>
            <person name="Liu H."/>
            <person name="Gao X."/>
            <person name="Li Z."/>
            <person name="Song N."/>
            <person name="Ke X."/>
            <person name="Dai Q."/>
            <person name="Wu Y."/>
            <person name="Sun Y."/>
            <person name="Xu J.-R."/>
            <person name="Kang Z.K."/>
            <person name="Wang L."/>
            <person name="Huang L."/>
        </authorList>
    </citation>
    <scope>NUCLEOTIDE SEQUENCE [LARGE SCALE GENOMIC DNA]</scope>
    <source>
        <strain evidence="4">03-8</strain>
    </source>
</reference>